<dbReference type="STRING" id="1111454.HMPREF1250_0264"/>
<protein>
    <submittedName>
        <fullName evidence="1">Uncharacterized protein</fullName>
    </submittedName>
</protein>
<sequence length="55" mass="6471">MDNLNDGDLIPVIRKSFDKFSNTDDISFSVNKNLFTWSYNHRVDTSVVYFFGVYK</sequence>
<dbReference type="EMBL" id="AWXA01000005">
    <property type="protein sequence ID" value="ERT62394.1"/>
    <property type="molecule type" value="Genomic_DNA"/>
</dbReference>
<comment type="caution">
    <text evidence="1">The sequence shown here is derived from an EMBL/GenBank/DDBJ whole genome shotgun (WGS) entry which is preliminary data.</text>
</comment>
<organism evidence="1 2">
    <name type="scientific">Megasphaera vaginalis</name>
    <name type="common">ex Srinivasan et al. 2021</name>
    <dbReference type="NCBI Taxonomy" id="1111454"/>
    <lineage>
        <taxon>Bacteria</taxon>
        <taxon>Bacillati</taxon>
        <taxon>Bacillota</taxon>
        <taxon>Negativicutes</taxon>
        <taxon>Veillonellales</taxon>
        <taxon>Veillonellaceae</taxon>
        <taxon>Megasphaera</taxon>
    </lineage>
</organism>
<accession>U7UU16</accession>
<evidence type="ECO:0000313" key="2">
    <source>
        <dbReference type="Proteomes" id="UP000017090"/>
    </source>
</evidence>
<keyword evidence="2" id="KW-1185">Reference proteome</keyword>
<reference evidence="1 2" key="1">
    <citation type="submission" date="2013-09" db="EMBL/GenBank/DDBJ databases">
        <authorList>
            <person name="Durkin A.S."/>
            <person name="Haft D.R."/>
            <person name="McCorrison J."/>
            <person name="Torralba M."/>
            <person name="Gillis M."/>
            <person name="Haft D.H."/>
            <person name="Methe B."/>
            <person name="Sutton G."/>
            <person name="Nelson K.E."/>
        </authorList>
    </citation>
    <scope>NUCLEOTIDE SEQUENCE [LARGE SCALE GENOMIC DNA]</scope>
    <source>
        <strain evidence="1 2">BV3C16-1</strain>
    </source>
</reference>
<gene>
    <name evidence="1" type="ORF">HMPREF1250_0264</name>
</gene>
<evidence type="ECO:0000313" key="1">
    <source>
        <dbReference type="EMBL" id="ERT62394.1"/>
    </source>
</evidence>
<proteinExistence type="predicted"/>
<dbReference type="AlphaFoldDB" id="U7UU16"/>
<dbReference type="Proteomes" id="UP000017090">
    <property type="component" value="Unassembled WGS sequence"/>
</dbReference>
<name>U7UU16_9FIRM</name>